<feature type="domain" description="Amidohydrolase-related" evidence="2">
    <location>
        <begin position="170"/>
        <end position="439"/>
    </location>
</feature>
<evidence type="ECO:0000313" key="3">
    <source>
        <dbReference type="EMBL" id="PNC20346.1"/>
    </source>
</evidence>
<proteinExistence type="predicted"/>
<dbReference type="PANTHER" id="PTHR21240">
    <property type="entry name" value="2-AMINO-3-CARBOXYLMUCONATE-6-SEMIALDEHYDE DECARBOXYLASE"/>
    <property type="match status" value="1"/>
</dbReference>
<evidence type="ECO:0000256" key="1">
    <source>
        <dbReference type="ARBA" id="ARBA00023239"/>
    </source>
</evidence>
<dbReference type="GO" id="GO:0016787">
    <property type="term" value="F:hydrolase activity"/>
    <property type="evidence" value="ECO:0007669"/>
    <property type="project" value="InterPro"/>
</dbReference>
<dbReference type="OrthoDB" id="5450317at2"/>
<dbReference type="EMBL" id="PJKA01000002">
    <property type="protein sequence ID" value="PNC20346.1"/>
    <property type="molecule type" value="Genomic_DNA"/>
</dbReference>
<dbReference type="Gene3D" id="3.20.20.140">
    <property type="entry name" value="Metal-dependent hydrolases"/>
    <property type="match status" value="1"/>
</dbReference>
<keyword evidence="1" id="KW-0456">Lyase</keyword>
<organism evidence="3 4">
    <name type="scientific">Akkermansia muciniphila</name>
    <dbReference type="NCBI Taxonomy" id="239935"/>
    <lineage>
        <taxon>Bacteria</taxon>
        <taxon>Pseudomonadati</taxon>
        <taxon>Verrucomicrobiota</taxon>
        <taxon>Verrucomicrobiia</taxon>
        <taxon>Verrucomicrobiales</taxon>
        <taxon>Akkermansiaceae</taxon>
        <taxon>Akkermansia</taxon>
    </lineage>
</organism>
<dbReference type="InterPro" id="IPR032465">
    <property type="entry name" value="ACMSD"/>
</dbReference>
<dbReference type="InterPro" id="IPR032466">
    <property type="entry name" value="Metal_Hydrolase"/>
</dbReference>
<dbReference type="AlphaFoldDB" id="A0A2N8HGY9"/>
<dbReference type="InterPro" id="IPR006680">
    <property type="entry name" value="Amidohydro-rel"/>
</dbReference>
<comment type="caution">
    <text evidence="3">The sequence shown here is derived from an EMBL/GenBank/DDBJ whole genome shotgun (WGS) entry which is preliminary data.</text>
</comment>
<reference evidence="3 4" key="1">
    <citation type="journal article" date="2017" name="BMC Genomics">
        <title>Genome sequencing of 39 Akkermansia muciniphila isolates reveals its population structure, genomic and functional diverisity, and global distribution in mammalian gut microbiotas.</title>
        <authorList>
            <person name="Guo X."/>
            <person name="Li S."/>
            <person name="Zhang J."/>
            <person name="Wu F."/>
            <person name="Li X."/>
            <person name="Wu D."/>
            <person name="Zhang M."/>
            <person name="Ou Z."/>
            <person name="Jie Z."/>
            <person name="Yan Q."/>
            <person name="Li P."/>
            <person name="Yi J."/>
            <person name="Peng Y."/>
        </authorList>
    </citation>
    <scope>NUCLEOTIDE SEQUENCE [LARGE SCALE GENOMIC DNA]</scope>
    <source>
        <strain evidence="3 4">GP24</strain>
    </source>
</reference>
<name>A0A2N8HGY9_9BACT</name>
<dbReference type="RefSeq" id="WP_102711541.1">
    <property type="nucleotide sequence ID" value="NZ_PJKA01000002.1"/>
</dbReference>
<accession>A0A2N8HGY9</accession>
<dbReference type="Proteomes" id="UP000236000">
    <property type="component" value="Unassembled WGS sequence"/>
</dbReference>
<gene>
    <name evidence="3" type="ORF">CXU22_00765</name>
</gene>
<dbReference type="SUPFAM" id="SSF51556">
    <property type="entry name" value="Metallo-dependent hydrolases"/>
    <property type="match status" value="1"/>
</dbReference>
<dbReference type="Pfam" id="PF04909">
    <property type="entry name" value="Amidohydro_2"/>
    <property type="match status" value="1"/>
</dbReference>
<evidence type="ECO:0000259" key="2">
    <source>
        <dbReference type="Pfam" id="PF04909"/>
    </source>
</evidence>
<dbReference type="PANTHER" id="PTHR21240:SF19">
    <property type="entry name" value="CATALYTIC_ HYDROLASE"/>
    <property type="match status" value="1"/>
</dbReference>
<protein>
    <recommendedName>
        <fullName evidence="2">Amidohydrolase-related domain-containing protein</fullName>
    </recommendedName>
</protein>
<sequence length="440" mass="50437">MNCMKEPEILTIDAHCHLFNHEVLSWRLLVDFILSRMRPRGTRARLETAGGISELKRIIRFFKTGLMDTENIYGKLLAEGGCNTVVPLMFDLDYCMKGAGCSDGLRRRKGYKKNVKKAARKEWAALRKELDELASRAGKGERRELGEMKQALRRLSRKTERLSLGKRDAFRTQEEELLKLAAAHPGKVLPFYVVDPRRPGNCVHGPDGTIDVSPLTDRLVPRLGGKGGFYGFKLYCPNGYSPTDPALMALYEYCERHGAPLTAHCSGGGFASFSPSIAVHGHVYRNGEVVPHDGVLEFRHYRLTDKLRVKEKAELLNHPRLWEKVMEAFPRLRLNLAHFGCQDEGTEWTELIYGMMEKFPGLHTDLSCITEASRLREMREYFLRAPEQVRRKFLFGSDFYLNLLFLDGMKEYMENFRNTFTEQERRELMTANPSDFLGLS</sequence>
<evidence type="ECO:0000313" key="4">
    <source>
        <dbReference type="Proteomes" id="UP000236000"/>
    </source>
</evidence>
<dbReference type="GO" id="GO:0016831">
    <property type="term" value="F:carboxy-lyase activity"/>
    <property type="evidence" value="ECO:0007669"/>
    <property type="project" value="InterPro"/>
</dbReference>